<dbReference type="InterPro" id="IPR017736">
    <property type="entry name" value="Glyco_hydro_1_beta-glucosidase"/>
</dbReference>
<dbReference type="GO" id="GO:0005829">
    <property type="term" value="C:cytosol"/>
    <property type="evidence" value="ECO:0007669"/>
    <property type="project" value="TreeGrafter"/>
</dbReference>
<name>A0A7C4KZ57_9CHLR</name>
<dbReference type="EC" id="3.2.1.21" evidence="3 12"/>
<dbReference type="PROSITE" id="PS00653">
    <property type="entry name" value="GLYCOSYL_HYDROL_F1_2"/>
    <property type="match status" value="1"/>
</dbReference>
<dbReference type="PANTHER" id="PTHR10353">
    <property type="entry name" value="GLYCOSYL HYDROLASE"/>
    <property type="match status" value="1"/>
</dbReference>
<evidence type="ECO:0000256" key="7">
    <source>
        <dbReference type="ARBA" id="ARBA00023295"/>
    </source>
</evidence>
<dbReference type="Pfam" id="PF00232">
    <property type="entry name" value="Glyco_hydro_1"/>
    <property type="match status" value="1"/>
</dbReference>
<proteinExistence type="inferred from homology"/>
<evidence type="ECO:0000256" key="6">
    <source>
        <dbReference type="ARBA" id="ARBA00023277"/>
    </source>
</evidence>
<keyword evidence="7 12" id="KW-0326">Glycosidase</keyword>
<comment type="catalytic activity">
    <reaction evidence="1 12">
        <text>Hydrolysis of terminal, non-reducing beta-D-glucosyl residues with release of beta-D-glucose.</text>
        <dbReference type="EC" id="3.2.1.21"/>
    </reaction>
</comment>
<gene>
    <name evidence="13" type="ORF">ENT17_06520</name>
</gene>
<dbReference type="Gene3D" id="3.20.20.80">
    <property type="entry name" value="Glycosidases"/>
    <property type="match status" value="1"/>
</dbReference>
<dbReference type="InterPro" id="IPR017853">
    <property type="entry name" value="GH"/>
</dbReference>
<dbReference type="GO" id="GO:0030245">
    <property type="term" value="P:cellulose catabolic process"/>
    <property type="evidence" value="ECO:0007669"/>
    <property type="project" value="UniProtKB-KW"/>
</dbReference>
<evidence type="ECO:0000313" key="13">
    <source>
        <dbReference type="EMBL" id="HGS87259.1"/>
    </source>
</evidence>
<dbReference type="FunFam" id="3.20.20.80:FF:000004">
    <property type="entry name" value="Beta-glucosidase 6-phospho-beta-glucosidase"/>
    <property type="match status" value="1"/>
</dbReference>
<comment type="similarity">
    <text evidence="2 12">Belongs to the glycosyl hydrolase 1 family.</text>
</comment>
<dbReference type="AlphaFoldDB" id="A0A7C4KZ57"/>
<dbReference type="PROSITE" id="PS00572">
    <property type="entry name" value="GLYCOSYL_HYDROL_F1_1"/>
    <property type="match status" value="1"/>
</dbReference>
<keyword evidence="8" id="KW-0624">Polysaccharide degradation</keyword>
<reference evidence="13" key="1">
    <citation type="journal article" date="2020" name="mSystems">
        <title>Genome- and Community-Level Interaction Insights into Carbon Utilization and Element Cycling Functions of Hydrothermarchaeota in Hydrothermal Sediment.</title>
        <authorList>
            <person name="Zhou Z."/>
            <person name="Liu Y."/>
            <person name="Xu W."/>
            <person name="Pan J."/>
            <person name="Luo Z.H."/>
            <person name="Li M."/>
        </authorList>
    </citation>
    <scope>NUCLEOTIDE SEQUENCE [LARGE SCALE GENOMIC DNA]</scope>
    <source>
        <strain evidence="13">SpSt-556</strain>
    </source>
</reference>
<evidence type="ECO:0000256" key="4">
    <source>
        <dbReference type="ARBA" id="ARBA00022801"/>
    </source>
</evidence>
<keyword evidence="4 12" id="KW-0378">Hydrolase</keyword>
<keyword evidence="5" id="KW-0136">Cellulose degradation</keyword>
<feature type="binding site" evidence="10">
    <location>
        <position position="165"/>
    </location>
    <ligand>
        <name>substrate</name>
    </ligand>
</feature>
<evidence type="ECO:0000256" key="1">
    <source>
        <dbReference type="ARBA" id="ARBA00000448"/>
    </source>
</evidence>
<dbReference type="SUPFAM" id="SSF51445">
    <property type="entry name" value="(Trans)glycosidases"/>
    <property type="match status" value="1"/>
</dbReference>
<feature type="binding site" evidence="10">
    <location>
        <begin position="412"/>
        <end position="413"/>
    </location>
    <ligand>
        <name>substrate</name>
    </ligand>
</feature>
<organism evidence="13">
    <name type="scientific">Bellilinea caldifistulae</name>
    <dbReference type="NCBI Taxonomy" id="360411"/>
    <lineage>
        <taxon>Bacteria</taxon>
        <taxon>Bacillati</taxon>
        <taxon>Chloroflexota</taxon>
        <taxon>Anaerolineae</taxon>
        <taxon>Anaerolineales</taxon>
        <taxon>Anaerolineaceae</taxon>
        <taxon>Bellilinea</taxon>
    </lineage>
</organism>
<evidence type="ECO:0000256" key="12">
    <source>
        <dbReference type="RuleBase" id="RU361175"/>
    </source>
</evidence>
<dbReference type="InterPro" id="IPR018120">
    <property type="entry name" value="Glyco_hydro_1_AS"/>
</dbReference>
<evidence type="ECO:0000256" key="10">
    <source>
        <dbReference type="PIRSR" id="PIRSR617736-2"/>
    </source>
</evidence>
<dbReference type="EMBL" id="DSXR01000065">
    <property type="protein sequence ID" value="HGS87259.1"/>
    <property type="molecule type" value="Genomic_DNA"/>
</dbReference>
<protein>
    <recommendedName>
        <fullName evidence="3 12">Beta-glucosidase</fullName>
        <ecNumber evidence="3 12">3.2.1.21</ecNumber>
    </recommendedName>
</protein>
<evidence type="ECO:0000256" key="3">
    <source>
        <dbReference type="ARBA" id="ARBA00012744"/>
    </source>
</evidence>
<feature type="binding site" evidence="10">
    <location>
        <position position="20"/>
    </location>
    <ligand>
        <name>substrate</name>
    </ligand>
</feature>
<feature type="active site" description="Proton donor" evidence="9">
    <location>
        <position position="166"/>
    </location>
</feature>
<dbReference type="NCBIfam" id="TIGR03356">
    <property type="entry name" value="BGL"/>
    <property type="match status" value="1"/>
</dbReference>
<dbReference type="PRINTS" id="PR00131">
    <property type="entry name" value="GLHYDRLASE1"/>
</dbReference>
<evidence type="ECO:0000256" key="9">
    <source>
        <dbReference type="PIRSR" id="PIRSR617736-1"/>
    </source>
</evidence>
<dbReference type="GO" id="GO:0008422">
    <property type="term" value="F:beta-glucosidase activity"/>
    <property type="evidence" value="ECO:0007669"/>
    <property type="project" value="UniProtKB-EC"/>
</dbReference>
<evidence type="ECO:0000256" key="11">
    <source>
        <dbReference type="PROSITE-ProRule" id="PRU10055"/>
    </source>
</evidence>
<dbReference type="PANTHER" id="PTHR10353:SF36">
    <property type="entry name" value="LP05116P"/>
    <property type="match status" value="1"/>
</dbReference>
<comment type="caution">
    <text evidence="13">The sequence shown here is derived from an EMBL/GenBank/DDBJ whole genome shotgun (WGS) entry which is preliminary data.</text>
</comment>
<feature type="binding site" evidence="10">
    <location>
        <position position="405"/>
    </location>
    <ligand>
        <name>substrate</name>
    </ligand>
</feature>
<keyword evidence="6" id="KW-0119">Carbohydrate metabolism</keyword>
<evidence type="ECO:0000256" key="5">
    <source>
        <dbReference type="ARBA" id="ARBA00023001"/>
    </source>
</evidence>
<feature type="binding site" evidence="10">
    <location>
        <position position="300"/>
    </location>
    <ligand>
        <name>substrate</name>
    </ligand>
</feature>
<evidence type="ECO:0000256" key="2">
    <source>
        <dbReference type="ARBA" id="ARBA00010838"/>
    </source>
</evidence>
<sequence length="462" mass="52644">MSKLVFPQGFVWGAATSAYQIEGAWNADGKGESIWDRFAHTPGKVLNGDTGDVAADHYHRWPEDIALMRQIGLKAYRFSIAWTRILPQGRGRVNPAGLDFYERLVDGLLAAGITPYPTLFHWDLPQALEDEGGWSNRETAYAFAEYADVISRRLGDRIRDWTTHNEVTCASLLGYQLGIHAPGICDWYTALRAAHHLLLSHGLAVQVLRANCPAADVGFVIDPIPSEPASDSPEDYTAYRWFDGHHNRWFLDPIYGREYPADVVSDHIHRGHLPKGLDFLQPGDYDLISQPLDYLGLNYYRRGVLRAERDDLVNSVPPSHNPPPGYTEMGWEIYPDGLFNLLVHTWLTYRPRQIYITENGASFSDAPDENGRVRDERRIAYLHRHLQAAHRAVQAGVPLKGYFVWSFMDNFEWAMGYSQRFGLIWVDYASGRRLLKDSALWYRQVIETNAIPDAEVEQSKER</sequence>
<accession>A0A7C4KZ57</accession>
<dbReference type="InterPro" id="IPR033132">
    <property type="entry name" value="GH_1_N_CS"/>
</dbReference>
<feature type="binding site" evidence="10">
    <location>
        <position position="121"/>
    </location>
    <ligand>
        <name>substrate</name>
    </ligand>
</feature>
<feature type="active site" description="Nucleophile" evidence="9 11">
    <location>
        <position position="358"/>
    </location>
</feature>
<dbReference type="InterPro" id="IPR001360">
    <property type="entry name" value="Glyco_hydro_1"/>
</dbReference>
<evidence type="ECO:0000256" key="8">
    <source>
        <dbReference type="ARBA" id="ARBA00023326"/>
    </source>
</evidence>